<dbReference type="Proteomes" id="UP000299102">
    <property type="component" value="Unassembled WGS sequence"/>
</dbReference>
<keyword evidence="2" id="KW-1185">Reference proteome</keyword>
<protein>
    <submittedName>
        <fullName evidence="1">Uncharacterized protein</fullName>
    </submittedName>
</protein>
<dbReference type="EMBL" id="BGZK01000645">
    <property type="protein sequence ID" value="GBP54368.1"/>
    <property type="molecule type" value="Genomic_DNA"/>
</dbReference>
<proteinExistence type="predicted"/>
<comment type="caution">
    <text evidence="1">The sequence shown here is derived from an EMBL/GenBank/DDBJ whole genome shotgun (WGS) entry which is preliminary data.</text>
</comment>
<reference evidence="1 2" key="1">
    <citation type="journal article" date="2019" name="Commun. Biol.">
        <title>The bagworm genome reveals a unique fibroin gene that provides high tensile strength.</title>
        <authorList>
            <person name="Kono N."/>
            <person name="Nakamura H."/>
            <person name="Ohtoshi R."/>
            <person name="Tomita M."/>
            <person name="Numata K."/>
            <person name="Arakawa K."/>
        </authorList>
    </citation>
    <scope>NUCLEOTIDE SEQUENCE [LARGE SCALE GENOMIC DNA]</scope>
</reference>
<sequence length="96" mass="11080">MTGREFFFLPRRSVEGYDIVYHRLHDAEPSKYFLEAGVKLLCMTVGEYRDFGLVNPRAEWNMNSSLATTSEGNIEMNAASWAYFTILKDIVVLNTY</sequence>
<accession>A0A4C1WSL1</accession>
<dbReference type="AlphaFoldDB" id="A0A4C1WSL1"/>
<dbReference type="OrthoDB" id="1434354at2759"/>
<name>A0A4C1WSL1_EUMVA</name>
<evidence type="ECO:0000313" key="2">
    <source>
        <dbReference type="Proteomes" id="UP000299102"/>
    </source>
</evidence>
<evidence type="ECO:0000313" key="1">
    <source>
        <dbReference type="EMBL" id="GBP54368.1"/>
    </source>
</evidence>
<gene>
    <name evidence="1" type="ORF">EVAR_50781_1</name>
</gene>
<organism evidence="1 2">
    <name type="scientific">Eumeta variegata</name>
    <name type="common">Bagworm moth</name>
    <name type="synonym">Eumeta japonica</name>
    <dbReference type="NCBI Taxonomy" id="151549"/>
    <lineage>
        <taxon>Eukaryota</taxon>
        <taxon>Metazoa</taxon>
        <taxon>Ecdysozoa</taxon>
        <taxon>Arthropoda</taxon>
        <taxon>Hexapoda</taxon>
        <taxon>Insecta</taxon>
        <taxon>Pterygota</taxon>
        <taxon>Neoptera</taxon>
        <taxon>Endopterygota</taxon>
        <taxon>Lepidoptera</taxon>
        <taxon>Glossata</taxon>
        <taxon>Ditrysia</taxon>
        <taxon>Tineoidea</taxon>
        <taxon>Psychidae</taxon>
        <taxon>Oiketicinae</taxon>
        <taxon>Eumeta</taxon>
    </lineage>
</organism>